<feature type="modified residue" description="N6-(pyridoxal phosphate)lysine" evidence="3">
    <location>
        <position position="80"/>
    </location>
</feature>
<evidence type="ECO:0000256" key="3">
    <source>
        <dbReference type="PIRSR" id="PIRSR600183-50"/>
    </source>
</evidence>
<dbReference type="AlphaFoldDB" id="A0A939DV41"/>
<dbReference type="Pfam" id="PF02784">
    <property type="entry name" value="Orn_Arg_deC_N"/>
    <property type="match status" value="1"/>
</dbReference>
<evidence type="ECO:0000256" key="2">
    <source>
        <dbReference type="ARBA" id="ARBA00022898"/>
    </source>
</evidence>
<evidence type="ECO:0000313" key="5">
    <source>
        <dbReference type="EMBL" id="MBN8204857.1"/>
    </source>
</evidence>
<protein>
    <submittedName>
        <fullName evidence="5">Diaminopimelate decarboxylase</fullName>
    </submittedName>
</protein>
<dbReference type="InterPro" id="IPR000183">
    <property type="entry name" value="Orn/DAP/Arg_de-COase"/>
</dbReference>
<dbReference type="GO" id="GO:0006596">
    <property type="term" value="P:polyamine biosynthetic process"/>
    <property type="evidence" value="ECO:0007669"/>
    <property type="project" value="InterPro"/>
</dbReference>
<dbReference type="EMBL" id="JAEMWU010000001">
    <property type="protein sequence ID" value="MBN8204857.1"/>
    <property type="molecule type" value="Genomic_DNA"/>
</dbReference>
<dbReference type="Gene3D" id="2.40.37.10">
    <property type="entry name" value="Lyase, Ornithine Decarboxylase, Chain A, domain 1"/>
    <property type="match status" value="1"/>
</dbReference>
<comment type="caution">
    <text evidence="5">The sequence shown here is derived from an EMBL/GenBank/DDBJ whole genome shotgun (WGS) entry which is preliminary data.</text>
</comment>
<evidence type="ECO:0000259" key="4">
    <source>
        <dbReference type="Pfam" id="PF02784"/>
    </source>
</evidence>
<feature type="active site" description="Proton donor" evidence="3">
    <location>
        <position position="380"/>
    </location>
</feature>
<dbReference type="RefSeq" id="WP_206822652.1">
    <property type="nucleotide sequence ID" value="NZ_JAEMWU010000001.1"/>
</dbReference>
<dbReference type="PRINTS" id="PR01179">
    <property type="entry name" value="ODADCRBXLASE"/>
</dbReference>
<name>A0A939DV41_9MICO</name>
<dbReference type="GO" id="GO:0008836">
    <property type="term" value="F:diaminopimelate decarboxylase activity"/>
    <property type="evidence" value="ECO:0007669"/>
    <property type="project" value="TreeGrafter"/>
</dbReference>
<dbReference type="InterPro" id="IPR029066">
    <property type="entry name" value="PLP-binding_barrel"/>
</dbReference>
<gene>
    <name evidence="5" type="ORF">JF543_02660</name>
</gene>
<dbReference type="PRINTS" id="PR01182">
    <property type="entry name" value="ORNDCRBXLASE"/>
</dbReference>
<sequence length="493" mass="53152">MTFARSSSIGTALRRDAVVAEIANADCPTVELSTVPVLSDENLVIGLIDIDLIEQQYAKLVQAFANGRRETRSLHAIACKAVPLRPILRLYAQLGAGCEVASEGELELAVATGFPPENIVFDSPAKTQSQLRRALALGVVINIDNFAELTRIDALRAELGDTDRASTFGMRVNPQTGAGTIEALSTASPNAKFGVGLADEGAREAIIAAFLERPWLTQLHVHSGSQGVALLHAARGIRAVVDLALEINRLTERIGRGQQVSRIDIGGGLPVNFEGEDAVPTFAEYRAVLERVVPELFEFDIVTEFGRALAAKAGTVLTRVEYAKAMGERRVAITHAGVQVATRTAYAPEDWPLRILAYDASGQPIASRALVSHDVAGPACFSGDLLASDRELPELHSGDLIAIPDTGAYYFSSPYSYNLLPRIPIYGYRDGRIQESESSHPGRSESAFDYLVVHKGETVTDVINNVGPRELEPYVNWGTQDVRVPMVADGKGR</sequence>
<evidence type="ECO:0000256" key="1">
    <source>
        <dbReference type="ARBA" id="ARBA00001933"/>
    </source>
</evidence>
<dbReference type="PROSITE" id="PS00879">
    <property type="entry name" value="ODR_DC_2_2"/>
    <property type="match status" value="1"/>
</dbReference>
<dbReference type="Gene3D" id="3.20.20.10">
    <property type="entry name" value="Alanine racemase"/>
    <property type="match status" value="1"/>
</dbReference>
<organism evidence="5 6">
    <name type="scientific">Microbacterium esteraromaticum</name>
    <dbReference type="NCBI Taxonomy" id="57043"/>
    <lineage>
        <taxon>Bacteria</taxon>
        <taxon>Bacillati</taxon>
        <taxon>Actinomycetota</taxon>
        <taxon>Actinomycetes</taxon>
        <taxon>Micrococcales</taxon>
        <taxon>Microbacteriaceae</taxon>
        <taxon>Microbacterium</taxon>
    </lineage>
</organism>
<dbReference type="PANTHER" id="PTHR43727:SF3">
    <property type="entry name" value="GROUP IV DECARBOXYLASE"/>
    <property type="match status" value="1"/>
</dbReference>
<dbReference type="InterPro" id="IPR002433">
    <property type="entry name" value="Orn_de-COase"/>
</dbReference>
<dbReference type="SUPFAM" id="SSF51419">
    <property type="entry name" value="PLP-binding barrel"/>
    <property type="match status" value="1"/>
</dbReference>
<dbReference type="Proteomes" id="UP000664385">
    <property type="component" value="Unassembled WGS sequence"/>
</dbReference>
<dbReference type="SUPFAM" id="SSF50621">
    <property type="entry name" value="Alanine racemase C-terminal domain-like"/>
    <property type="match status" value="1"/>
</dbReference>
<dbReference type="InterPro" id="IPR022644">
    <property type="entry name" value="De-COase2_N"/>
</dbReference>
<dbReference type="GO" id="GO:0009089">
    <property type="term" value="P:lysine biosynthetic process via diaminopimelate"/>
    <property type="evidence" value="ECO:0007669"/>
    <property type="project" value="TreeGrafter"/>
</dbReference>
<evidence type="ECO:0000313" key="6">
    <source>
        <dbReference type="Proteomes" id="UP000664385"/>
    </source>
</evidence>
<dbReference type="InterPro" id="IPR022657">
    <property type="entry name" value="De-COase2_CS"/>
</dbReference>
<dbReference type="InterPro" id="IPR009006">
    <property type="entry name" value="Ala_racemase/Decarboxylase_C"/>
</dbReference>
<proteinExistence type="predicted"/>
<feature type="domain" description="Orn/DAP/Arg decarboxylase 2 N-terminal" evidence="4">
    <location>
        <begin position="53"/>
        <end position="311"/>
    </location>
</feature>
<reference evidence="5" key="1">
    <citation type="submission" date="2020-12" db="EMBL/GenBank/DDBJ databases">
        <title>PHA producing bacteria isolated from mangrove.</title>
        <authorList>
            <person name="Zheng W."/>
            <person name="Yu S."/>
            <person name="Huang Y."/>
        </authorList>
    </citation>
    <scope>NUCLEOTIDE SEQUENCE</scope>
    <source>
        <strain evidence="5">GN8-5</strain>
    </source>
</reference>
<keyword evidence="2 3" id="KW-0663">Pyridoxal phosphate</keyword>
<accession>A0A939DV41</accession>
<comment type="cofactor">
    <cofactor evidence="1 3">
        <name>pyridoxal 5'-phosphate</name>
        <dbReference type="ChEBI" id="CHEBI:597326"/>
    </cofactor>
</comment>
<dbReference type="PANTHER" id="PTHR43727">
    <property type="entry name" value="DIAMINOPIMELATE DECARBOXYLASE"/>
    <property type="match status" value="1"/>
</dbReference>